<dbReference type="HOGENOM" id="CLU_079569_3_1_9"/>
<name>A4IS28_GEOTN</name>
<dbReference type="EMBL" id="CP000557">
    <property type="protein sequence ID" value="ABO68132.1"/>
    <property type="molecule type" value="Genomic_DNA"/>
</dbReference>
<dbReference type="PANTHER" id="PTHR30086:SF20">
    <property type="entry name" value="ARGININE EXPORTER PROTEIN ARGO-RELATED"/>
    <property type="match status" value="1"/>
</dbReference>
<evidence type="ECO:0000256" key="5">
    <source>
        <dbReference type="ARBA" id="ARBA00023136"/>
    </source>
</evidence>
<dbReference type="Proteomes" id="UP000001578">
    <property type="component" value="Chromosome"/>
</dbReference>
<dbReference type="AlphaFoldDB" id="A4IS28"/>
<gene>
    <name evidence="7" type="ordered locus">GTNG_2787</name>
</gene>
<feature type="transmembrane region" description="Helical" evidence="6">
    <location>
        <begin position="131"/>
        <end position="152"/>
    </location>
</feature>
<sequence>MDDRLLAWSGGRRVLGITSYGMYLLASILMHATPGVDTMYIMGRSVAQGRKAGVYSVLGISTGVFVHTLLAAFGLAVILQQSVVLFTAVKIAGAAYLVYLGIKMMRQPAPPALESEELAPTKLKKIYWQGVTTNVMNPKVALFFLSFLPQFIQTDQPYGPLPFLLLGLSFVVTSTMWGLGVVYVAALATKRVRQNAKMALLINRLTGIVFVGLGVKLLQTKA</sequence>
<accession>A4IS28</accession>
<dbReference type="PANTHER" id="PTHR30086">
    <property type="entry name" value="ARGININE EXPORTER PROTEIN ARGO"/>
    <property type="match status" value="1"/>
</dbReference>
<keyword evidence="4 6" id="KW-1133">Transmembrane helix</keyword>
<evidence type="ECO:0000313" key="7">
    <source>
        <dbReference type="EMBL" id="ABO68132.1"/>
    </source>
</evidence>
<protein>
    <submittedName>
        <fullName evidence="7">Homoserine/homoserine lactone efflux protein</fullName>
    </submittedName>
</protein>
<feature type="transmembrane region" description="Helical" evidence="6">
    <location>
        <begin position="164"/>
        <end position="186"/>
    </location>
</feature>
<reference evidence="7 8" key="1">
    <citation type="journal article" date="2007" name="Proc. Natl. Acad. Sci. U.S.A.">
        <title>Genome and proteome of long-chain alkane degrading Geobacillus thermodenitrificans NG80-2 isolated from a deep-subsurface oil reservoir.</title>
        <authorList>
            <person name="Feng L."/>
            <person name="Wang W."/>
            <person name="Cheng J."/>
            <person name="Ren Y."/>
            <person name="Zhao G."/>
            <person name="Gao C."/>
            <person name="Tang Y."/>
            <person name="Liu X."/>
            <person name="Han W."/>
            <person name="Peng X."/>
            <person name="Liu R."/>
            <person name="Wang L."/>
        </authorList>
    </citation>
    <scope>NUCLEOTIDE SEQUENCE [LARGE SCALE GENOMIC DNA]</scope>
    <source>
        <strain evidence="7 8">NG80-2</strain>
    </source>
</reference>
<dbReference type="InterPro" id="IPR001123">
    <property type="entry name" value="LeuE-type"/>
</dbReference>
<dbReference type="KEGG" id="gtn:GTNG_2787"/>
<proteinExistence type="predicted"/>
<evidence type="ECO:0000256" key="1">
    <source>
        <dbReference type="ARBA" id="ARBA00004651"/>
    </source>
</evidence>
<comment type="subcellular location">
    <subcellularLocation>
        <location evidence="1">Cell membrane</location>
        <topology evidence="1">Multi-pass membrane protein</topology>
    </subcellularLocation>
</comment>
<keyword evidence="3 6" id="KW-0812">Transmembrane</keyword>
<evidence type="ECO:0000256" key="2">
    <source>
        <dbReference type="ARBA" id="ARBA00022475"/>
    </source>
</evidence>
<feature type="transmembrane region" description="Helical" evidence="6">
    <location>
        <begin position="20"/>
        <end position="42"/>
    </location>
</feature>
<evidence type="ECO:0000256" key="6">
    <source>
        <dbReference type="SAM" id="Phobius"/>
    </source>
</evidence>
<evidence type="ECO:0000313" key="8">
    <source>
        <dbReference type="Proteomes" id="UP000001578"/>
    </source>
</evidence>
<dbReference type="GO" id="GO:0005886">
    <property type="term" value="C:plasma membrane"/>
    <property type="evidence" value="ECO:0007669"/>
    <property type="project" value="UniProtKB-SubCell"/>
</dbReference>
<keyword evidence="5 6" id="KW-0472">Membrane</keyword>
<keyword evidence="2" id="KW-1003">Cell membrane</keyword>
<feature type="transmembrane region" description="Helical" evidence="6">
    <location>
        <begin position="54"/>
        <end position="77"/>
    </location>
</feature>
<dbReference type="PIRSF" id="PIRSF006324">
    <property type="entry name" value="LeuE"/>
    <property type="match status" value="1"/>
</dbReference>
<dbReference type="Pfam" id="PF01810">
    <property type="entry name" value="LysE"/>
    <property type="match status" value="1"/>
</dbReference>
<evidence type="ECO:0000256" key="4">
    <source>
        <dbReference type="ARBA" id="ARBA00022989"/>
    </source>
</evidence>
<evidence type="ECO:0000256" key="3">
    <source>
        <dbReference type="ARBA" id="ARBA00022692"/>
    </source>
</evidence>
<dbReference type="GO" id="GO:0015171">
    <property type="term" value="F:amino acid transmembrane transporter activity"/>
    <property type="evidence" value="ECO:0007669"/>
    <property type="project" value="TreeGrafter"/>
</dbReference>
<feature type="transmembrane region" description="Helical" evidence="6">
    <location>
        <begin position="198"/>
        <end position="218"/>
    </location>
</feature>
<organism evidence="7 8">
    <name type="scientific">Geobacillus thermodenitrificans (strain NG80-2)</name>
    <dbReference type="NCBI Taxonomy" id="420246"/>
    <lineage>
        <taxon>Bacteria</taxon>
        <taxon>Bacillati</taxon>
        <taxon>Bacillota</taxon>
        <taxon>Bacilli</taxon>
        <taxon>Bacillales</taxon>
        <taxon>Anoxybacillaceae</taxon>
        <taxon>Geobacillus</taxon>
    </lineage>
</organism>
<feature type="transmembrane region" description="Helical" evidence="6">
    <location>
        <begin position="83"/>
        <end position="102"/>
    </location>
</feature>
<dbReference type="eggNOG" id="COG1280">
    <property type="taxonomic scope" value="Bacteria"/>
</dbReference>